<sequence length="306" mass="32057">MVIRYSYATVALPTLTPEEAVGYAAAAGYRGLEWKVGEAPHAAGSTAGTFLRGNRCTLALDPAAGARAARLCADAGLAVVGLTPYVQTGDRATLDRVLDVAEAAGAPQVRLQGPRPRPGGPGYHPLFAQALGFLDEAQARAARRGVRIAVELHQGTIFPSASLAHRAVAHFDPARVGVIYDVGNLVVEGYEDRRIATELLGPYLHHVHLKNAAVSPVDGPRWSPLDDGAVDVAGVLGHLREIGYAGWVSLEDLSTERDPLSTLRHNAKVLAACGAPDWEEGKEHDLRGCAGDPQAGGGLGAVARRG</sequence>
<protein>
    <recommendedName>
        <fullName evidence="1">Xylose isomerase-like TIM barrel domain-containing protein</fullName>
    </recommendedName>
</protein>
<dbReference type="InterPro" id="IPR013022">
    <property type="entry name" value="Xyl_isomerase-like_TIM-brl"/>
</dbReference>
<keyword evidence="3" id="KW-1185">Reference proteome</keyword>
<dbReference type="InterPro" id="IPR036237">
    <property type="entry name" value="Xyl_isomerase-like_sf"/>
</dbReference>
<evidence type="ECO:0000259" key="1">
    <source>
        <dbReference type="Pfam" id="PF01261"/>
    </source>
</evidence>
<feature type="domain" description="Xylose isomerase-like TIM barrel" evidence="1">
    <location>
        <begin position="23"/>
        <end position="271"/>
    </location>
</feature>
<reference evidence="3" key="1">
    <citation type="journal article" date="2019" name="Int. J. Syst. Evol. Microbiol.">
        <title>The Global Catalogue of Microorganisms (GCM) 10K type strain sequencing project: providing services to taxonomists for standard genome sequencing and annotation.</title>
        <authorList>
            <consortium name="The Broad Institute Genomics Platform"/>
            <consortium name="The Broad Institute Genome Sequencing Center for Infectious Disease"/>
            <person name="Wu L."/>
            <person name="Ma J."/>
        </authorList>
    </citation>
    <scope>NUCLEOTIDE SEQUENCE [LARGE SCALE GENOMIC DNA]</scope>
    <source>
        <strain evidence="3">JCM 18302</strain>
    </source>
</reference>
<evidence type="ECO:0000313" key="2">
    <source>
        <dbReference type="EMBL" id="GAA5116299.1"/>
    </source>
</evidence>
<dbReference type="EMBL" id="BAABJO010000005">
    <property type="protein sequence ID" value="GAA5116299.1"/>
    <property type="molecule type" value="Genomic_DNA"/>
</dbReference>
<dbReference type="Gene3D" id="3.20.20.150">
    <property type="entry name" value="Divalent-metal-dependent TIM barrel enzymes"/>
    <property type="match status" value="1"/>
</dbReference>
<comment type="caution">
    <text evidence="2">The sequence shown here is derived from an EMBL/GenBank/DDBJ whole genome shotgun (WGS) entry which is preliminary data.</text>
</comment>
<dbReference type="SUPFAM" id="SSF51658">
    <property type="entry name" value="Xylose isomerase-like"/>
    <property type="match status" value="1"/>
</dbReference>
<proteinExistence type="predicted"/>
<organism evidence="2 3">
    <name type="scientific">Pseudonocardia adelaidensis</name>
    <dbReference type="NCBI Taxonomy" id="648754"/>
    <lineage>
        <taxon>Bacteria</taxon>
        <taxon>Bacillati</taxon>
        <taxon>Actinomycetota</taxon>
        <taxon>Actinomycetes</taxon>
        <taxon>Pseudonocardiales</taxon>
        <taxon>Pseudonocardiaceae</taxon>
        <taxon>Pseudonocardia</taxon>
    </lineage>
</organism>
<evidence type="ECO:0000313" key="3">
    <source>
        <dbReference type="Proteomes" id="UP001500804"/>
    </source>
</evidence>
<dbReference type="Proteomes" id="UP001500804">
    <property type="component" value="Unassembled WGS sequence"/>
</dbReference>
<dbReference type="InterPro" id="IPR050312">
    <property type="entry name" value="IolE/XylAMocC-like"/>
</dbReference>
<dbReference type="PANTHER" id="PTHR12110:SF53">
    <property type="entry name" value="BLR5974 PROTEIN"/>
    <property type="match status" value="1"/>
</dbReference>
<dbReference type="PANTHER" id="PTHR12110">
    <property type="entry name" value="HYDROXYPYRUVATE ISOMERASE"/>
    <property type="match status" value="1"/>
</dbReference>
<gene>
    <name evidence="2" type="ORF">GCM10023320_16350</name>
</gene>
<dbReference type="Pfam" id="PF01261">
    <property type="entry name" value="AP_endonuc_2"/>
    <property type="match status" value="1"/>
</dbReference>
<accession>A0ABP9NJU5</accession>
<name>A0ABP9NJU5_9PSEU</name>